<protein>
    <recommendedName>
        <fullName evidence="7">Ig-like domain-containing protein</fullName>
    </recommendedName>
</protein>
<evidence type="ECO:0000256" key="4">
    <source>
        <dbReference type="ARBA" id="ARBA00023319"/>
    </source>
</evidence>
<name>A0A8C4Y643_9SAUR</name>
<evidence type="ECO:0000313" key="8">
    <source>
        <dbReference type="Ensembl" id="ENSGEVP00005020679.1"/>
    </source>
</evidence>
<proteinExistence type="predicted"/>
<dbReference type="PROSITE" id="PS50835">
    <property type="entry name" value="IG_LIKE"/>
    <property type="match status" value="1"/>
</dbReference>
<sequence>MSFTVCLLVVPFSPSTLPLSVRHPACLELVHCIYLFLVAGAALGDSIQSKEPQVSGVEGGSVTFSCSYDTTDFSGIYLYWYRQSPKRAPQYILRRGTKVYDTYSENADFAQERFSSQAADSSTVLNITGLELSDAGVYLCALQRAHSAVGDRQLQTGAVPAPHLATREEADTCYMLDFRHPNTTKIFSLVGISRVTHQFMCLTPLGFLLECLSAIVSYNNTI</sequence>
<dbReference type="GO" id="GO:0042101">
    <property type="term" value="C:T cell receptor complex"/>
    <property type="evidence" value="ECO:0007669"/>
    <property type="project" value="UniProtKB-KW"/>
</dbReference>
<dbReference type="SUPFAM" id="SSF48726">
    <property type="entry name" value="Immunoglobulin"/>
    <property type="match status" value="1"/>
</dbReference>
<dbReference type="GO" id="GO:0002250">
    <property type="term" value="P:adaptive immune response"/>
    <property type="evidence" value="ECO:0007669"/>
    <property type="project" value="UniProtKB-KW"/>
</dbReference>
<evidence type="ECO:0000259" key="7">
    <source>
        <dbReference type="PROSITE" id="PS50835"/>
    </source>
</evidence>
<keyword evidence="4" id="KW-0393">Immunoglobulin domain</keyword>
<reference evidence="8" key="2">
    <citation type="submission" date="2025-09" db="UniProtKB">
        <authorList>
            <consortium name="Ensembl"/>
        </authorList>
    </citation>
    <scope>IDENTIFICATION</scope>
</reference>
<dbReference type="Ensembl" id="ENSGEVT00005021718.1">
    <property type="protein sequence ID" value="ENSGEVP00005020679.1"/>
    <property type="gene ID" value="ENSGEVG00005014663.1"/>
</dbReference>
<dbReference type="InterPro" id="IPR013783">
    <property type="entry name" value="Ig-like_fold"/>
</dbReference>
<feature type="signal peptide" evidence="6">
    <location>
        <begin position="1"/>
        <end position="18"/>
    </location>
</feature>
<organism evidence="8 9">
    <name type="scientific">Gopherus evgoodei</name>
    <name type="common">Goodes thornscrub tortoise</name>
    <dbReference type="NCBI Taxonomy" id="1825980"/>
    <lineage>
        <taxon>Eukaryota</taxon>
        <taxon>Metazoa</taxon>
        <taxon>Chordata</taxon>
        <taxon>Craniata</taxon>
        <taxon>Vertebrata</taxon>
        <taxon>Euteleostomi</taxon>
        <taxon>Archelosauria</taxon>
        <taxon>Testudinata</taxon>
        <taxon>Testudines</taxon>
        <taxon>Cryptodira</taxon>
        <taxon>Durocryptodira</taxon>
        <taxon>Testudinoidea</taxon>
        <taxon>Testudinidae</taxon>
        <taxon>Gopherus</taxon>
    </lineage>
</organism>
<keyword evidence="5" id="KW-0391">Immunity</keyword>
<dbReference type="Proteomes" id="UP000694390">
    <property type="component" value="Unassembled WGS sequence"/>
</dbReference>
<dbReference type="AlphaFoldDB" id="A0A8C4Y643"/>
<dbReference type="SMART" id="SM00406">
    <property type="entry name" value="IGv"/>
    <property type="match status" value="1"/>
</dbReference>
<evidence type="ECO:0000256" key="6">
    <source>
        <dbReference type="SAM" id="SignalP"/>
    </source>
</evidence>
<dbReference type="Gene3D" id="2.60.40.10">
    <property type="entry name" value="Immunoglobulins"/>
    <property type="match status" value="1"/>
</dbReference>
<dbReference type="InterPro" id="IPR007110">
    <property type="entry name" value="Ig-like_dom"/>
</dbReference>
<evidence type="ECO:0000256" key="1">
    <source>
        <dbReference type="ARBA" id="ARBA00022729"/>
    </source>
</evidence>
<accession>A0A8C4Y643</accession>
<reference evidence="8" key="1">
    <citation type="submission" date="2025-08" db="UniProtKB">
        <authorList>
            <consortium name="Ensembl"/>
        </authorList>
    </citation>
    <scope>IDENTIFICATION</scope>
</reference>
<keyword evidence="3" id="KW-0675">Receptor</keyword>
<dbReference type="InterPro" id="IPR013106">
    <property type="entry name" value="Ig_V-set"/>
</dbReference>
<keyword evidence="2" id="KW-1064">Adaptive immunity</keyword>
<evidence type="ECO:0000256" key="5">
    <source>
        <dbReference type="ARBA" id="ARBA00043266"/>
    </source>
</evidence>
<dbReference type="InterPro" id="IPR036179">
    <property type="entry name" value="Ig-like_dom_sf"/>
</dbReference>
<dbReference type="GeneTree" id="ENSGT00830000128446"/>
<dbReference type="InterPro" id="IPR003599">
    <property type="entry name" value="Ig_sub"/>
</dbReference>
<keyword evidence="9" id="KW-1185">Reference proteome</keyword>
<dbReference type="OrthoDB" id="8947657at2759"/>
<evidence type="ECO:0000256" key="2">
    <source>
        <dbReference type="ARBA" id="ARBA00023130"/>
    </source>
</evidence>
<feature type="chain" id="PRO_5034650494" description="Ig-like domain-containing protein" evidence="6">
    <location>
        <begin position="19"/>
        <end position="222"/>
    </location>
</feature>
<keyword evidence="5" id="KW-1279">T cell receptor</keyword>
<feature type="domain" description="Ig-like" evidence="7">
    <location>
        <begin position="24"/>
        <end position="150"/>
    </location>
</feature>
<dbReference type="SMART" id="SM00409">
    <property type="entry name" value="IG"/>
    <property type="match status" value="1"/>
</dbReference>
<dbReference type="PANTHER" id="PTHR19367:SF18">
    <property type="entry name" value="T CELL RECEPTOR ALPHA VARIABLE 16"/>
    <property type="match status" value="1"/>
</dbReference>
<dbReference type="InterPro" id="IPR051287">
    <property type="entry name" value="TCR_variable_region"/>
</dbReference>
<evidence type="ECO:0000313" key="9">
    <source>
        <dbReference type="Proteomes" id="UP000694390"/>
    </source>
</evidence>
<dbReference type="PANTHER" id="PTHR19367">
    <property type="entry name" value="T-CELL RECEPTOR ALPHA CHAIN V REGION"/>
    <property type="match status" value="1"/>
</dbReference>
<keyword evidence="1 6" id="KW-0732">Signal</keyword>
<evidence type="ECO:0000256" key="3">
    <source>
        <dbReference type="ARBA" id="ARBA00023170"/>
    </source>
</evidence>
<dbReference type="Pfam" id="PF07686">
    <property type="entry name" value="V-set"/>
    <property type="match status" value="1"/>
</dbReference>